<dbReference type="EMBL" id="FMZQ01000007">
    <property type="protein sequence ID" value="SDC81787.1"/>
    <property type="molecule type" value="Genomic_DNA"/>
</dbReference>
<proteinExistence type="predicted"/>
<organism evidence="1 2">
    <name type="scientific">Ectopseudomonas chengduensis</name>
    <dbReference type="NCBI Taxonomy" id="489632"/>
    <lineage>
        <taxon>Bacteria</taxon>
        <taxon>Pseudomonadati</taxon>
        <taxon>Pseudomonadota</taxon>
        <taxon>Gammaproteobacteria</taxon>
        <taxon>Pseudomonadales</taxon>
        <taxon>Pseudomonadaceae</taxon>
        <taxon>Ectopseudomonas</taxon>
    </lineage>
</organism>
<protein>
    <submittedName>
        <fullName evidence="1">Uncharacterized protein</fullName>
    </submittedName>
</protein>
<name>A0A1G6PR00_9GAMM</name>
<dbReference type="Proteomes" id="UP000199467">
    <property type="component" value="Unassembled WGS sequence"/>
</dbReference>
<accession>A0A1G6PR00</accession>
<reference evidence="2" key="1">
    <citation type="submission" date="2016-10" db="EMBL/GenBank/DDBJ databases">
        <authorList>
            <person name="Varghese N."/>
            <person name="Submissions S."/>
        </authorList>
    </citation>
    <scope>NUCLEOTIDE SEQUENCE [LARGE SCALE GENOMIC DNA]</scope>
    <source>
        <strain evidence="2">DSM 26382</strain>
    </source>
</reference>
<dbReference type="AlphaFoldDB" id="A0A1G6PR00"/>
<gene>
    <name evidence="1" type="ORF">SAMN05216576_10715</name>
</gene>
<sequence>MPRKEVVFRRQLRIARPDLDSDLDARLIRFLEHSEAESTFKMQEWCRNALRRAFVQDQLAILVSKGDDTAEFKREVHRFLVGELS</sequence>
<keyword evidence="2" id="KW-1185">Reference proteome</keyword>
<evidence type="ECO:0000313" key="1">
    <source>
        <dbReference type="EMBL" id="SDC81787.1"/>
    </source>
</evidence>
<evidence type="ECO:0000313" key="2">
    <source>
        <dbReference type="Proteomes" id="UP000199467"/>
    </source>
</evidence>